<feature type="transmembrane region" description="Helical" evidence="1">
    <location>
        <begin position="7"/>
        <end position="25"/>
    </location>
</feature>
<sequence length="266" mass="29937">MRRITQLLAVLMIVIGIVGIFMTGADLMQTDTEGRETFSGEEIDQLIVDSNIANIELHPSDSKDMEVVWEGNLRNHSHRVHLQQDESTLMVDVDTKEPFFLKFFSFFDFLNKLTVKIYLPDKIFSNISVENEVGNTLISSVHADKFYVKSDVSNIEMTDVQTEELIVESDVGNIQLDDVTGVITAKSDVGNMTLKLMEITNDIQLTSDVGKISVQLSRIPDNVSFQGYSDVGSIRIFGESGNYINRNAEYMVDMKTDVGKIDVYTR</sequence>
<proteinExistence type="predicted"/>
<protein>
    <submittedName>
        <fullName evidence="3">DUF4097 domain-containing protein</fullName>
    </submittedName>
</protein>
<evidence type="ECO:0000259" key="2">
    <source>
        <dbReference type="Pfam" id="PF13349"/>
    </source>
</evidence>
<organism evidence="3 4">
    <name type="scientific">Cerasibacillus terrae</name>
    <dbReference type="NCBI Taxonomy" id="2498845"/>
    <lineage>
        <taxon>Bacteria</taxon>
        <taxon>Bacillati</taxon>
        <taxon>Bacillota</taxon>
        <taxon>Bacilli</taxon>
        <taxon>Bacillales</taxon>
        <taxon>Bacillaceae</taxon>
        <taxon>Cerasibacillus</taxon>
    </lineage>
</organism>
<gene>
    <name evidence="3" type="ORF">FHP05_03805</name>
</gene>
<keyword evidence="4" id="KW-1185">Reference proteome</keyword>
<evidence type="ECO:0000256" key="1">
    <source>
        <dbReference type="SAM" id="Phobius"/>
    </source>
</evidence>
<keyword evidence="1" id="KW-1133">Transmembrane helix</keyword>
<comment type="caution">
    <text evidence="3">The sequence shown here is derived from an EMBL/GenBank/DDBJ whole genome shotgun (WGS) entry which is preliminary data.</text>
</comment>
<dbReference type="OrthoDB" id="2380881at2"/>
<dbReference type="AlphaFoldDB" id="A0A5C8NZ08"/>
<dbReference type="RefSeq" id="WP_147665920.1">
    <property type="nucleotide sequence ID" value="NZ_VDUW01000002.1"/>
</dbReference>
<reference evidence="3 4" key="1">
    <citation type="submission" date="2019-06" db="EMBL/GenBank/DDBJ databases">
        <title>Cerasibacillus sp. nov., isolated from maize field.</title>
        <authorList>
            <person name="Lin S.-Y."/>
            <person name="Tsai C.-F."/>
            <person name="Young C.-C."/>
        </authorList>
    </citation>
    <scope>NUCLEOTIDE SEQUENCE [LARGE SCALE GENOMIC DNA]</scope>
    <source>
        <strain evidence="3 4">CC-CFT480</strain>
    </source>
</reference>
<dbReference type="InterPro" id="IPR025164">
    <property type="entry name" value="Toastrack_DUF4097"/>
</dbReference>
<dbReference type="Pfam" id="PF13349">
    <property type="entry name" value="DUF4097"/>
    <property type="match status" value="1"/>
</dbReference>
<dbReference type="Proteomes" id="UP000321574">
    <property type="component" value="Unassembled WGS sequence"/>
</dbReference>
<name>A0A5C8NZ08_9BACI</name>
<accession>A0A5C8NZ08</accession>
<keyword evidence="1" id="KW-0472">Membrane</keyword>
<evidence type="ECO:0000313" key="3">
    <source>
        <dbReference type="EMBL" id="TXL66520.1"/>
    </source>
</evidence>
<evidence type="ECO:0000313" key="4">
    <source>
        <dbReference type="Proteomes" id="UP000321574"/>
    </source>
</evidence>
<feature type="domain" description="DUF4097" evidence="2">
    <location>
        <begin position="43"/>
        <end position="179"/>
    </location>
</feature>
<keyword evidence="1" id="KW-0812">Transmembrane</keyword>
<dbReference type="EMBL" id="VDUW01000002">
    <property type="protein sequence ID" value="TXL66520.1"/>
    <property type="molecule type" value="Genomic_DNA"/>
</dbReference>